<accession>A0ABW8AQ64</accession>
<organism evidence="1 2">
    <name type="scientific">Spongisporangium articulatum</name>
    <dbReference type="NCBI Taxonomy" id="3362603"/>
    <lineage>
        <taxon>Bacteria</taxon>
        <taxon>Bacillati</taxon>
        <taxon>Actinomycetota</taxon>
        <taxon>Actinomycetes</taxon>
        <taxon>Kineosporiales</taxon>
        <taxon>Kineosporiaceae</taxon>
        <taxon>Spongisporangium</taxon>
    </lineage>
</organism>
<comment type="caution">
    <text evidence="1">The sequence shown here is derived from an EMBL/GenBank/DDBJ whole genome shotgun (WGS) entry which is preliminary data.</text>
</comment>
<keyword evidence="2" id="KW-1185">Reference proteome</keyword>
<dbReference type="Gene3D" id="3.30.530.20">
    <property type="match status" value="1"/>
</dbReference>
<proteinExistence type="predicted"/>
<dbReference type="SUPFAM" id="SSF55961">
    <property type="entry name" value="Bet v1-like"/>
    <property type="match status" value="1"/>
</dbReference>
<dbReference type="InterPro" id="IPR019587">
    <property type="entry name" value="Polyketide_cyclase/dehydratase"/>
</dbReference>
<sequence>MVARFTATVTTRVPAEAVWARVTDWPAHGRWVPLTEVVVLTPQSTGVGARFVGRTRLPLLGLGFDDPMEITRWGPPRAGEPGRCSVVKQGRVLHGTADIVVEQVPGGGCTVSWREDVELSPLRLTRAVAPVFDPVLAAFMRAGFARTLRLMVGELERETQG</sequence>
<reference evidence="1 2" key="1">
    <citation type="submission" date="2024-10" db="EMBL/GenBank/DDBJ databases">
        <title>The Natural Products Discovery Center: Release of the First 8490 Sequenced Strains for Exploring Actinobacteria Biosynthetic Diversity.</title>
        <authorList>
            <person name="Kalkreuter E."/>
            <person name="Kautsar S.A."/>
            <person name="Yang D."/>
            <person name="Bader C.D."/>
            <person name="Teijaro C.N."/>
            <person name="Fluegel L."/>
            <person name="Davis C.M."/>
            <person name="Simpson J.R."/>
            <person name="Lauterbach L."/>
            <person name="Steele A.D."/>
            <person name="Gui C."/>
            <person name="Meng S."/>
            <person name="Li G."/>
            <person name="Viehrig K."/>
            <person name="Ye F."/>
            <person name="Su P."/>
            <person name="Kiefer A.F."/>
            <person name="Nichols A."/>
            <person name="Cepeda A.J."/>
            <person name="Yan W."/>
            <person name="Fan B."/>
            <person name="Jiang Y."/>
            <person name="Adhikari A."/>
            <person name="Zheng C.-J."/>
            <person name="Schuster L."/>
            <person name="Cowan T.M."/>
            <person name="Smanski M.J."/>
            <person name="Chevrette M.G."/>
            <person name="De Carvalho L.P.S."/>
            <person name="Shen B."/>
        </authorList>
    </citation>
    <scope>NUCLEOTIDE SEQUENCE [LARGE SCALE GENOMIC DNA]</scope>
    <source>
        <strain evidence="1 2">NPDC049639</strain>
    </source>
</reference>
<name>A0ABW8AQ64_9ACTN</name>
<dbReference type="InterPro" id="IPR023393">
    <property type="entry name" value="START-like_dom_sf"/>
</dbReference>
<protein>
    <submittedName>
        <fullName evidence="1">SRPBCC family protein</fullName>
    </submittedName>
</protein>
<dbReference type="RefSeq" id="WP_398282281.1">
    <property type="nucleotide sequence ID" value="NZ_JBITLV010000005.1"/>
</dbReference>
<dbReference type="Proteomes" id="UP001612915">
    <property type="component" value="Unassembled WGS sequence"/>
</dbReference>
<dbReference type="EMBL" id="JBITLV010000005">
    <property type="protein sequence ID" value="MFI7588510.1"/>
    <property type="molecule type" value="Genomic_DNA"/>
</dbReference>
<evidence type="ECO:0000313" key="1">
    <source>
        <dbReference type="EMBL" id="MFI7588510.1"/>
    </source>
</evidence>
<dbReference type="CDD" id="cd07812">
    <property type="entry name" value="SRPBCC"/>
    <property type="match status" value="1"/>
</dbReference>
<dbReference type="Pfam" id="PF10604">
    <property type="entry name" value="Polyketide_cyc2"/>
    <property type="match status" value="1"/>
</dbReference>
<gene>
    <name evidence="1" type="ORF">ACIB24_15680</name>
</gene>
<evidence type="ECO:0000313" key="2">
    <source>
        <dbReference type="Proteomes" id="UP001612915"/>
    </source>
</evidence>